<name>A0AAN8X650_HALRR</name>
<reference evidence="1 2" key="1">
    <citation type="submission" date="2023-11" db="EMBL/GenBank/DDBJ databases">
        <title>Halocaridina rubra genome assembly.</title>
        <authorList>
            <person name="Smith C."/>
        </authorList>
    </citation>
    <scope>NUCLEOTIDE SEQUENCE [LARGE SCALE GENOMIC DNA]</scope>
    <source>
        <strain evidence="1">EP-1</strain>
        <tissue evidence="1">Whole</tissue>
    </source>
</reference>
<comment type="caution">
    <text evidence="1">The sequence shown here is derived from an EMBL/GenBank/DDBJ whole genome shotgun (WGS) entry which is preliminary data.</text>
</comment>
<proteinExistence type="predicted"/>
<protein>
    <submittedName>
        <fullName evidence="1">Uncharacterized protein</fullName>
    </submittedName>
</protein>
<keyword evidence="2" id="KW-1185">Reference proteome</keyword>
<sequence>MKKVFEVENAYGGFHRDDGLPESKEPKKEIRNKYPQGDYKRINDYFADID</sequence>
<dbReference type="AlphaFoldDB" id="A0AAN8X650"/>
<gene>
    <name evidence="1" type="ORF">SK128_011877</name>
</gene>
<organism evidence="1 2">
    <name type="scientific">Halocaridina rubra</name>
    <name type="common">Hawaiian red shrimp</name>
    <dbReference type="NCBI Taxonomy" id="373956"/>
    <lineage>
        <taxon>Eukaryota</taxon>
        <taxon>Metazoa</taxon>
        <taxon>Ecdysozoa</taxon>
        <taxon>Arthropoda</taxon>
        <taxon>Crustacea</taxon>
        <taxon>Multicrustacea</taxon>
        <taxon>Malacostraca</taxon>
        <taxon>Eumalacostraca</taxon>
        <taxon>Eucarida</taxon>
        <taxon>Decapoda</taxon>
        <taxon>Pleocyemata</taxon>
        <taxon>Caridea</taxon>
        <taxon>Atyoidea</taxon>
        <taxon>Atyidae</taxon>
        <taxon>Halocaridina</taxon>
    </lineage>
</organism>
<dbReference type="EMBL" id="JAXCGZ010009499">
    <property type="protein sequence ID" value="KAK7076976.1"/>
    <property type="molecule type" value="Genomic_DNA"/>
</dbReference>
<dbReference type="Proteomes" id="UP001381693">
    <property type="component" value="Unassembled WGS sequence"/>
</dbReference>
<evidence type="ECO:0000313" key="2">
    <source>
        <dbReference type="Proteomes" id="UP001381693"/>
    </source>
</evidence>
<accession>A0AAN8X650</accession>
<evidence type="ECO:0000313" key="1">
    <source>
        <dbReference type="EMBL" id="KAK7076976.1"/>
    </source>
</evidence>